<dbReference type="Proteomes" id="UP001189792">
    <property type="component" value="Unassembled WGS sequence"/>
</dbReference>
<evidence type="ECO:0000313" key="2">
    <source>
        <dbReference type="Proteomes" id="UP001189792"/>
    </source>
</evidence>
<dbReference type="InterPro" id="IPR010260">
    <property type="entry name" value="AlpA"/>
</dbReference>
<sequence>MSKQEHAAVSRQSIPNCQGVAADASLTTRQLDKASRILRMKELVERTGLSRATIYVLIASDPMFPKKIPLTERAIGFLELDVERWIASRAEARAAT</sequence>
<evidence type="ECO:0000313" key="1">
    <source>
        <dbReference type="EMBL" id="CAJ0893223.1"/>
    </source>
</evidence>
<organism evidence="1 2">
    <name type="scientific">Ralstonia flatus</name>
    <dbReference type="NCBI Taxonomy" id="3058601"/>
    <lineage>
        <taxon>Bacteria</taxon>
        <taxon>Pseudomonadati</taxon>
        <taxon>Pseudomonadota</taxon>
        <taxon>Betaproteobacteria</taxon>
        <taxon>Burkholderiales</taxon>
        <taxon>Burkholderiaceae</taxon>
        <taxon>Ralstonia</taxon>
    </lineage>
</organism>
<gene>
    <name evidence="1" type="ORF">R77564_03694</name>
</gene>
<dbReference type="PANTHER" id="PTHR36154:SF1">
    <property type="entry name" value="DNA-BINDING TRANSCRIPTIONAL ACTIVATOR ALPA"/>
    <property type="match status" value="1"/>
</dbReference>
<keyword evidence="2" id="KW-1185">Reference proteome</keyword>
<reference evidence="1 2" key="1">
    <citation type="submission" date="2023-07" db="EMBL/GenBank/DDBJ databases">
        <authorList>
            <person name="Peeters C."/>
        </authorList>
    </citation>
    <scope>NUCLEOTIDE SEQUENCE [LARGE SCALE GENOMIC DNA]</scope>
    <source>
        <strain evidence="1 2">LMG 32965</strain>
    </source>
</reference>
<proteinExistence type="predicted"/>
<dbReference type="Gene3D" id="1.10.238.160">
    <property type="match status" value="1"/>
</dbReference>
<dbReference type="InterPro" id="IPR052931">
    <property type="entry name" value="Prophage_regulatory_activator"/>
</dbReference>
<evidence type="ECO:0008006" key="3">
    <source>
        <dbReference type="Google" id="ProtNLM"/>
    </source>
</evidence>
<comment type="caution">
    <text evidence="1">The sequence shown here is derived from an EMBL/GenBank/DDBJ whole genome shotgun (WGS) entry which is preliminary data.</text>
</comment>
<protein>
    <recommendedName>
        <fullName evidence="3">AlpA family transcriptional regulator</fullName>
    </recommendedName>
</protein>
<dbReference type="EMBL" id="CAUDLI010000008">
    <property type="protein sequence ID" value="CAJ0893223.1"/>
    <property type="molecule type" value="Genomic_DNA"/>
</dbReference>
<dbReference type="PANTHER" id="PTHR36154">
    <property type="entry name" value="DNA-BINDING TRANSCRIPTIONAL ACTIVATOR ALPA"/>
    <property type="match status" value="1"/>
</dbReference>
<accession>A0ABN9KJJ8</accession>
<dbReference type="Pfam" id="PF05930">
    <property type="entry name" value="Phage_AlpA"/>
    <property type="match status" value="1"/>
</dbReference>
<name>A0ABN9KJJ8_9RALS</name>
<dbReference type="RefSeq" id="WP_206274095.1">
    <property type="nucleotide sequence ID" value="NZ_CAUDLI010000008.1"/>
</dbReference>